<name>A0ABQ9Y717_9EUKA</name>
<evidence type="ECO:0000313" key="3">
    <source>
        <dbReference type="Proteomes" id="UP001281761"/>
    </source>
</evidence>
<reference evidence="2 3" key="1">
    <citation type="journal article" date="2022" name="bioRxiv">
        <title>Genomics of Preaxostyla Flagellates Illuminates Evolutionary Transitions and the Path Towards Mitochondrial Loss.</title>
        <authorList>
            <person name="Novak L.V.F."/>
            <person name="Treitli S.C."/>
            <person name="Pyrih J."/>
            <person name="Halakuc P."/>
            <person name="Pipaliya S.V."/>
            <person name="Vacek V."/>
            <person name="Brzon O."/>
            <person name="Soukal P."/>
            <person name="Eme L."/>
            <person name="Dacks J.B."/>
            <person name="Karnkowska A."/>
            <person name="Elias M."/>
            <person name="Hampl V."/>
        </authorList>
    </citation>
    <scope>NUCLEOTIDE SEQUENCE [LARGE SCALE GENOMIC DNA]</scope>
    <source>
        <strain evidence="2">NAU3</strain>
        <tissue evidence="2">Gut</tissue>
    </source>
</reference>
<protein>
    <submittedName>
        <fullName evidence="2">Uncharacterized protein</fullName>
    </submittedName>
</protein>
<feature type="compositionally biased region" description="Polar residues" evidence="1">
    <location>
        <begin position="26"/>
        <end position="51"/>
    </location>
</feature>
<gene>
    <name evidence="2" type="ORF">BLNAU_5575</name>
</gene>
<sequence length="199" mass="23085">MYNPTSSKFLAATRTSDCDQRRQHSDTSFSHVKSRMRSLNSFPQSNSTEQKPNLEHLGGLVTKPSTQKWIEIPARKKGRKRQDFPPIAIQAGKARILKESTRETFNFSSDFFFPVFDSEPSGSKSKKRTKEKIGGYEERELNEVLAKGRKALLDDEQWEKKWRDTISSERDAFWTEDEFKGEEVQMPISTREYAHTNVE</sequence>
<feature type="region of interest" description="Disordered" evidence="1">
    <location>
        <begin position="1"/>
        <end position="62"/>
    </location>
</feature>
<feature type="compositionally biased region" description="Basic and acidic residues" evidence="1">
    <location>
        <begin position="16"/>
        <end position="25"/>
    </location>
</feature>
<proteinExistence type="predicted"/>
<dbReference type="Proteomes" id="UP001281761">
    <property type="component" value="Unassembled WGS sequence"/>
</dbReference>
<evidence type="ECO:0000313" key="2">
    <source>
        <dbReference type="EMBL" id="KAK2959526.1"/>
    </source>
</evidence>
<dbReference type="EMBL" id="JARBJD010000029">
    <property type="protein sequence ID" value="KAK2959526.1"/>
    <property type="molecule type" value="Genomic_DNA"/>
</dbReference>
<comment type="caution">
    <text evidence="2">The sequence shown here is derived from an EMBL/GenBank/DDBJ whole genome shotgun (WGS) entry which is preliminary data.</text>
</comment>
<keyword evidence="3" id="KW-1185">Reference proteome</keyword>
<evidence type="ECO:0000256" key="1">
    <source>
        <dbReference type="SAM" id="MobiDB-lite"/>
    </source>
</evidence>
<accession>A0ABQ9Y717</accession>
<organism evidence="2 3">
    <name type="scientific">Blattamonas nauphoetae</name>
    <dbReference type="NCBI Taxonomy" id="2049346"/>
    <lineage>
        <taxon>Eukaryota</taxon>
        <taxon>Metamonada</taxon>
        <taxon>Preaxostyla</taxon>
        <taxon>Oxymonadida</taxon>
        <taxon>Blattamonas</taxon>
    </lineage>
</organism>